<dbReference type="Pfam" id="PF08240">
    <property type="entry name" value="ADH_N"/>
    <property type="match status" value="1"/>
</dbReference>
<name>A0A7W4VL42_9HYPH</name>
<dbReference type="InterPro" id="IPR051603">
    <property type="entry name" value="Zinc-ADH_QOR/CCCR"/>
</dbReference>
<evidence type="ECO:0000313" key="8">
    <source>
        <dbReference type="Proteomes" id="UP000532010"/>
    </source>
</evidence>
<dbReference type="GO" id="GO:0008270">
    <property type="term" value="F:zinc ion binding"/>
    <property type="evidence" value="ECO:0007669"/>
    <property type="project" value="InterPro"/>
</dbReference>
<dbReference type="SUPFAM" id="SSF50129">
    <property type="entry name" value="GroES-like"/>
    <property type="match status" value="1"/>
</dbReference>
<gene>
    <name evidence="7" type="ORF">FHR70_002242</name>
</gene>
<proteinExistence type="predicted"/>
<dbReference type="Proteomes" id="UP000532010">
    <property type="component" value="Unassembled WGS sequence"/>
</dbReference>
<organism evidence="7 8">
    <name type="scientific">Microvirga lupini</name>
    <dbReference type="NCBI Taxonomy" id="420324"/>
    <lineage>
        <taxon>Bacteria</taxon>
        <taxon>Pseudomonadati</taxon>
        <taxon>Pseudomonadota</taxon>
        <taxon>Alphaproteobacteria</taxon>
        <taxon>Hyphomicrobiales</taxon>
        <taxon>Methylobacteriaceae</taxon>
        <taxon>Microvirga</taxon>
    </lineage>
</organism>
<sequence>MRAMVITRFGGPDVFEHREIERPAPGPGEVLVRVIASGTNPVDAKIRQAGSWAQIPFPAVLGYDVSGVIEALGPGVSEFKSGDEVFYTPEIFGNPHGSYAEYTIASASIVAPKPANLSHVDAAGIPLAGGTAWEAIVRRLNVRPGETVLIHGGAGGVGSFAIQFAKAAGARIIATASKANHSSVQELGADVAVDYRDVDVAERILGATNGHGVDASFDTAGGNVSLSTLVTRPFGRIATILPPDGDLSALYTKNQTLFGTFLTREGARLREMAPLFERGQAKVVIDAVLPLEEVSKAHERLDSGHGRGKVILQVGQ</sequence>
<evidence type="ECO:0000256" key="4">
    <source>
        <dbReference type="ARBA" id="ARBA00022857"/>
    </source>
</evidence>
<feature type="domain" description="Enoyl reductase (ER)" evidence="6">
    <location>
        <begin position="10"/>
        <end position="312"/>
    </location>
</feature>
<dbReference type="SMART" id="SM00829">
    <property type="entry name" value="PKS_ER"/>
    <property type="match status" value="1"/>
</dbReference>
<dbReference type="PANTHER" id="PTHR44154:SF1">
    <property type="entry name" value="QUINONE OXIDOREDUCTASE"/>
    <property type="match status" value="1"/>
</dbReference>
<comment type="caution">
    <text evidence="7">The sequence shown here is derived from an EMBL/GenBank/DDBJ whole genome shotgun (WGS) entry which is preliminary data.</text>
</comment>
<comment type="subunit">
    <text evidence="2">Homotetramer.</text>
</comment>
<dbReference type="InterPro" id="IPR011032">
    <property type="entry name" value="GroES-like_sf"/>
</dbReference>
<keyword evidence="5" id="KW-0694">RNA-binding</keyword>
<dbReference type="RefSeq" id="WP_183449983.1">
    <property type="nucleotide sequence ID" value="NZ_JACHWB010000002.1"/>
</dbReference>
<evidence type="ECO:0000259" key="6">
    <source>
        <dbReference type="SMART" id="SM00829"/>
    </source>
</evidence>
<dbReference type="Gene3D" id="3.40.50.720">
    <property type="entry name" value="NAD(P)-binding Rossmann-like Domain"/>
    <property type="match status" value="1"/>
</dbReference>
<keyword evidence="3" id="KW-0963">Cytoplasm</keyword>
<keyword evidence="7" id="KW-0560">Oxidoreductase</keyword>
<comment type="subcellular location">
    <subcellularLocation>
        <location evidence="1">Cytoplasm</location>
    </subcellularLocation>
</comment>
<evidence type="ECO:0000256" key="5">
    <source>
        <dbReference type="ARBA" id="ARBA00022884"/>
    </source>
</evidence>
<reference evidence="7 8" key="1">
    <citation type="submission" date="2020-08" db="EMBL/GenBank/DDBJ databases">
        <title>The Agave Microbiome: Exploring the role of microbial communities in plant adaptations to desert environments.</title>
        <authorList>
            <person name="Partida-Martinez L.P."/>
        </authorList>
    </citation>
    <scope>NUCLEOTIDE SEQUENCE [LARGE SCALE GENOMIC DNA]</scope>
    <source>
        <strain evidence="7 8">AT3.9</strain>
    </source>
</reference>
<dbReference type="SUPFAM" id="SSF51735">
    <property type="entry name" value="NAD(P)-binding Rossmann-fold domains"/>
    <property type="match status" value="1"/>
</dbReference>
<dbReference type="AlphaFoldDB" id="A0A7W4VL42"/>
<dbReference type="PANTHER" id="PTHR44154">
    <property type="entry name" value="QUINONE OXIDOREDUCTASE"/>
    <property type="match status" value="1"/>
</dbReference>
<dbReference type="GO" id="GO:0003960">
    <property type="term" value="F:quinone reductase (NADPH) activity"/>
    <property type="evidence" value="ECO:0007669"/>
    <property type="project" value="UniProtKB-EC"/>
</dbReference>
<dbReference type="InterPro" id="IPR002364">
    <property type="entry name" value="Quin_OxRdtase/zeta-crystal_CS"/>
</dbReference>
<dbReference type="Gene3D" id="3.90.180.10">
    <property type="entry name" value="Medium-chain alcohol dehydrogenases, catalytic domain"/>
    <property type="match status" value="1"/>
</dbReference>
<dbReference type="InterPro" id="IPR020843">
    <property type="entry name" value="ER"/>
</dbReference>
<dbReference type="CDD" id="cd08272">
    <property type="entry name" value="MDR6"/>
    <property type="match status" value="1"/>
</dbReference>
<dbReference type="Pfam" id="PF13602">
    <property type="entry name" value="ADH_zinc_N_2"/>
    <property type="match status" value="1"/>
</dbReference>
<dbReference type="GO" id="GO:0003723">
    <property type="term" value="F:RNA binding"/>
    <property type="evidence" value="ECO:0007669"/>
    <property type="project" value="UniProtKB-KW"/>
</dbReference>
<evidence type="ECO:0000256" key="2">
    <source>
        <dbReference type="ARBA" id="ARBA00011881"/>
    </source>
</evidence>
<dbReference type="EC" id="1.6.5.5" evidence="7"/>
<protein>
    <submittedName>
        <fullName evidence="7">NADPH2:quinone reductase</fullName>
        <ecNumber evidence="7">1.6.5.5</ecNumber>
    </submittedName>
</protein>
<evidence type="ECO:0000313" key="7">
    <source>
        <dbReference type="EMBL" id="MBB3019188.1"/>
    </source>
</evidence>
<keyword evidence="8" id="KW-1185">Reference proteome</keyword>
<dbReference type="PROSITE" id="PS01162">
    <property type="entry name" value="QOR_ZETA_CRYSTAL"/>
    <property type="match status" value="1"/>
</dbReference>
<accession>A0A7W4VL42</accession>
<dbReference type="EMBL" id="JACHWB010000002">
    <property type="protein sequence ID" value="MBB3019188.1"/>
    <property type="molecule type" value="Genomic_DNA"/>
</dbReference>
<dbReference type="InterPro" id="IPR036291">
    <property type="entry name" value="NAD(P)-bd_dom_sf"/>
</dbReference>
<dbReference type="InterPro" id="IPR013154">
    <property type="entry name" value="ADH-like_N"/>
</dbReference>
<dbReference type="GO" id="GO:0005737">
    <property type="term" value="C:cytoplasm"/>
    <property type="evidence" value="ECO:0007669"/>
    <property type="project" value="UniProtKB-SubCell"/>
</dbReference>
<evidence type="ECO:0000256" key="3">
    <source>
        <dbReference type="ARBA" id="ARBA00022490"/>
    </source>
</evidence>
<evidence type="ECO:0000256" key="1">
    <source>
        <dbReference type="ARBA" id="ARBA00004496"/>
    </source>
</evidence>
<keyword evidence="4" id="KW-0521">NADP</keyword>